<evidence type="ECO:0000256" key="2">
    <source>
        <dbReference type="ARBA" id="ARBA00001936"/>
    </source>
</evidence>
<keyword evidence="16 19" id="KW-0464">Manganese</keyword>
<dbReference type="EC" id="2.7.8.24" evidence="5 19"/>
<dbReference type="GO" id="GO:0005886">
    <property type="term" value="C:plasma membrane"/>
    <property type="evidence" value="ECO:0007669"/>
    <property type="project" value="UniProtKB-SubCell"/>
</dbReference>
<protein>
    <recommendedName>
        <fullName evidence="6 19">Phosphatidylcholine synthase</fullName>
        <shortName evidence="19">PC synthase</shortName>
        <shortName evidence="19">PCS</shortName>
        <ecNumber evidence="5 19">2.7.8.24</ecNumber>
    </recommendedName>
    <alternativeName>
        <fullName evidence="18 19">CDP-diglyceride-choline O-phosphatidyltransferase</fullName>
    </alternativeName>
</protein>
<dbReference type="RefSeq" id="WP_201093887.1">
    <property type="nucleotide sequence ID" value="NZ_CP067393.1"/>
</dbReference>
<comment type="subcellular location">
    <subcellularLocation>
        <location evidence="3 19">Cell inner membrane</location>
        <topology evidence="3 19">Multi-pass membrane protein</topology>
    </subcellularLocation>
</comment>
<keyword evidence="10 19" id="KW-0808">Transferase</keyword>
<evidence type="ECO:0000256" key="7">
    <source>
        <dbReference type="ARBA" id="ARBA00022475"/>
    </source>
</evidence>
<evidence type="ECO:0000256" key="18">
    <source>
        <dbReference type="ARBA" id="ARBA00033321"/>
    </source>
</evidence>
<comment type="catalytic activity">
    <reaction evidence="1 19">
        <text>a CDP-1,2-diacyl-sn-glycerol + choline = a 1,2-diacyl-sn-glycero-3-phosphocholine + CMP + H(+)</text>
        <dbReference type="Rhea" id="RHEA:14597"/>
        <dbReference type="ChEBI" id="CHEBI:15354"/>
        <dbReference type="ChEBI" id="CHEBI:15378"/>
        <dbReference type="ChEBI" id="CHEBI:57643"/>
        <dbReference type="ChEBI" id="CHEBI:58332"/>
        <dbReference type="ChEBI" id="CHEBI:60377"/>
        <dbReference type="EC" id="2.7.8.24"/>
    </reaction>
</comment>
<dbReference type="InterPro" id="IPR026027">
    <property type="entry name" value="PcS"/>
</dbReference>
<feature type="transmembrane region" description="Helical" evidence="20">
    <location>
        <begin position="149"/>
        <end position="166"/>
    </location>
</feature>
<comment type="similarity">
    <text evidence="4 19">Belongs to the CDP-alcohol phosphatidyltransferase class-I family.</text>
</comment>
<keyword evidence="13 19" id="KW-0443">Lipid metabolism</keyword>
<feature type="transmembrane region" description="Helical" evidence="20">
    <location>
        <begin position="178"/>
        <end position="199"/>
    </location>
</feature>
<feature type="transmembrane region" description="Helical" evidence="20">
    <location>
        <begin position="9"/>
        <end position="30"/>
    </location>
</feature>
<evidence type="ECO:0000256" key="4">
    <source>
        <dbReference type="ARBA" id="ARBA00010441"/>
    </source>
</evidence>
<keyword evidence="9 19" id="KW-0997">Cell inner membrane</keyword>
<evidence type="ECO:0000256" key="12">
    <source>
        <dbReference type="ARBA" id="ARBA00022989"/>
    </source>
</evidence>
<evidence type="ECO:0000256" key="13">
    <source>
        <dbReference type="ARBA" id="ARBA00023098"/>
    </source>
</evidence>
<gene>
    <name evidence="21" type="ORF">JHT90_02950</name>
</gene>
<keyword evidence="8 19" id="KW-0444">Lipid biosynthesis</keyword>
<evidence type="ECO:0000256" key="17">
    <source>
        <dbReference type="ARBA" id="ARBA00023264"/>
    </source>
</evidence>
<dbReference type="Proteomes" id="UP000595278">
    <property type="component" value="Chromosome"/>
</dbReference>
<comment type="cofactor">
    <cofactor evidence="2 19">
        <name>Mn(2+)</name>
        <dbReference type="ChEBI" id="CHEBI:29035"/>
    </cofactor>
</comment>
<evidence type="ECO:0000313" key="22">
    <source>
        <dbReference type="Proteomes" id="UP000595278"/>
    </source>
</evidence>
<keyword evidence="12 20" id="KW-1133">Transmembrane helix</keyword>
<name>A0A974NGQ2_9GAMM</name>
<evidence type="ECO:0000256" key="1">
    <source>
        <dbReference type="ARBA" id="ARBA00000958"/>
    </source>
</evidence>
<dbReference type="NCBIfam" id="NF045887">
    <property type="entry name" value="PhCholSynPs"/>
    <property type="match status" value="1"/>
</dbReference>
<dbReference type="EMBL" id="CP067393">
    <property type="protein sequence ID" value="QQP86217.1"/>
    <property type="molecule type" value="Genomic_DNA"/>
</dbReference>
<feature type="transmembrane region" description="Helical" evidence="20">
    <location>
        <begin position="205"/>
        <end position="223"/>
    </location>
</feature>
<comment type="function">
    <text evidence="19">Condenses choline with CDP-diglyceride to produce phosphatidylcholine and CMP.</text>
</comment>
<dbReference type="InterPro" id="IPR043130">
    <property type="entry name" value="CDP-OH_PTrfase_TM_dom"/>
</dbReference>
<evidence type="ECO:0000256" key="19">
    <source>
        <dbReference type="PIRNR" id="PIRNR000851"/>
    </source>
</evidence>
<feature type="transmembrane region" description="Helical" evidence="20">
    <location>
        <begin position="99"/>
        <end position="118"/>
    </location>
</feature>
<evidence type="ECO:0000256" key="20">
    <source>
        <dbReference type="SAM" id="Phobius"/>
    </source>
</evidence>
<evidence type="ECO:0000256" key="5">
    <source>
        <dbReference type="ARBA" id="ARBA00013195"/>
    </source>
</evidence>
<keyword evidence="7 19" id="KW-1003">Cell membrane</keyword>
<evidence type="ECO:0000256" key="6">
    <source>
        <dbReference type="ARBA" id="ARBA00015623"/>
    </source>
</evidence>
<dbReference type="PIRSF" id="PIRSF000851">
    <property type="entry name" value="PcS"/>
    <property type="match status" value="1"/>
</dbReference>
<dbReference type="GO" id="GO:0008654">
    <property type="term" value="P:phospholipid biosynthetic process"/>
    <property type="evidence" value="ECO:0007669"/>
    <property type="project" value="UniProtKB-KW"/>
</dbReference>
<accession>A0A974NGQ2</accession>
<evidence type="ECO:0000256" key="3">
    <source>
        <dbReference type="ARBA" id="ARBA00004429"/>
    </source>
</evidence>
<reference evidence="21 22" key="1">
    <citation type="submission" date="2021-01" db="EMBL/GenBank/DDBJ databases">
        <title>Entomomonas sp. F2A isolated from a house cricket (Acheta domesticus).</title>
        <authorList>
            <person name="Spergser J."/>
            <person name="Busse H.-J."/>
        </authorList>
    </citation>
    <scope>NUCLEOTIDE SEQUENCE [LARGE SCALE GENOMIC DNA]</scope>
    <source>
        <strain evidence="21 22">F2A</strain>
    </source>
</reference>
<dbReference type="GO" id="GO:0050520">
    <property type="term" value="F:phosphatidylcholine synthase activity"/>
    <property type="evidence" value="ECO:0007669"/>
    <property type="project" value="UniProtKB-EC"/>
</dbReference>
<dbReference type="Gene3D" id="1.20.120.1760">
    <property type="match status" value="1"/>
</dbReference>
<organism evidence="21 22">
    <name type="scientific">Entomomonas asaccharolytica</name>
    <dbReference type="NCBI Taxonomy" id="2785331"/>
    <lineage>
        <taxon>Bacteria</taxon>
        <taxon>Pseudomonadati</taxon>
        <taxon>Pseudomonadota</taxon>
        <taxon>Gammaproteobacteria</taxon>
        <taxon>Pseudomonadales</taxon>
        <taxon>Pseudomonadaceae</taxon>
        <taxon>Entomomonas</taxon>
    </lineage>
</organism>
<evidence type="ECO:0000256" key="14">
    <source>
        <dbReference type="ARBA" id="ARBA00023136"/>
    </source>
</evidence>
<evidence type="ECO:0000256" key="10">
    <source>
        <dbReference type="ARBA" id="ARBA00022679"/>
    </source>
</evidence>
<keyword evidence="15 19" id="KW-0594">Phospholipid biosynthesis</keyword>
<proteinExistence type="inferred from homology"/>
<feature type="transmembrane region" description="Helical" evidence="20">
    <location>
        <begin position="75"/>
        <end position="93"/>
    </location>
</feature>
<evidence type="ECO:0000256" key="15">
    <source>
        <dbReference type="ARBA" id="ARBA00023209"/>
    </source>
</evidence>
<dbReference type="KEGG" id="eaz:JHT90_02950"/>
<evidence type="ECO:0000256" key="8">
    <source>
        <dbReference type="ARBA" id="ARBA00022516"/>
    </source>
</evidence>
<keyword evidence="11 20" id="KW-0812">Transmembrane</keyword>
<keyword evidence="17 19" id="KW-1208">Phospholipid metabolism</keyword>
<evidence type="ECO:0000256" key="16">
    <source>
        <dbReference type="ARBA" id="ARBA00023211"/>
    </source>
</evidence>
<sequence>MDIKKLKAWGVHAFTASGVVFGLLALLAILDGSPQMFFVWMGVTLLIDGIDGTLARRYDVKNQVPEFDGSILDLIIDYLTYVFVPAIFIYYFIPLPYGTKIVSIAIILLSSFFCFCNVNMKSEDNYFVGFPATWNIVALYFVVINPPAFLTFLAIIGLAVLSVIPVKFLHPFRVRKAMVLNILFSLIWLVTSGFLIAQYGDFKTWTLILWWISGLYFIGFGVWQTISDRRSQN</sequence>
<evidence type="ECO:0000256" key="11">
    <source>
        <dbReference type="ARBA" id="ARBA00022692"/>
    </source>
</evidence>
<feature type="transmembrane region" description="Helical" evidence="20">
    <location>
        <begin position="125"/>
        <end position="143"/>
    </location>
</feature>
<evidence type="ECO:0000256" key="9">
    <source>
        <dbReference type="ARBA" id="ARBA00022519"/>
    </source>
</evidence>
<feature type="transmembrane region" description="Helical" evidence="20">
    <location>
        <begin position="36"/>
        <end position="54"/>
    </location>
</feature>
<dbReference type="AlphaFoldDB" id="A0A974NGQ2"/>
<keyword evidence="22" id="KW-1185">Reference proteome</keyword>
<evidence type="ECO:0000313" key="21">
    <source>
        <dbReference type="EMBL" id="QQP86217.1"/>
    </source>
</evidence>
<keyword evidence="14 19" id="KW-0472">Membrane</keyword>